<accession>A0A9D1KBN7</accession>
<name>A0A9D1KBN7_9FIRM</name>
<dbReference type="Proteomes" id="UP000886893">
    <property type="component" value="Unassembled WGS sequence"/>
</dbReference>
<reference evidence="1" key="1">
    <citation type="submission" date="2020-10" db="EMBL/GenBank/DDBJ databases">
        <authorList>
            <person name="Gilroy R."/>
        </authorList>
    </citation>
    <scope>NUCLEOTIDE SEQUENCE</scope>
    <source>
        <strain evidence="1">14508</strain>
    </source>
</reference>
<organism evidence="1 2">
    <name type="scientific">Candidatus Caccosoma faecigallinarum</name>
    <dbReference type="NCBI Taxonomy" id="2840720"/>
    <lineage>
        <taxon>Bacteria</taxon>
        <taxon>Bacillati</taxon>
        <taxon>Bacillota</taxon>
        <taxon>Bacillota incertae sedis</taxon>
        <taxon>Candidatus Caccosoma</taxon>
    </lineage>
</organism>
<comment type="caution">
    <text evidence="1">The sequence shown here is derived from an EMBL/GenBank/DDBJ whole genome shotgun (WGS) entry which is preliminary data.</text>
</comment>
<dbReference type="EMBL" id="DVKI01000130">
    <property type="protein sequence ID" value="HIT17561.1"/>
    <property type="molecule type" value="Genomic_DNA"/>
</dbReference>
<evidence type="ECO:0000313" key="2">
    <source>
        <dbReference type="Proteomes" id="UP000886893"/>
    </source>
</evidence>
<proteinExistence type="predicted"/>
<gene>
    <name evidence="1" type="ORF">IAD04_04220</name>
</gene>
<evidence type="ECO:0000313" key="1">
    <source>
        <dbReference type="EMBL" id="HIT17561.1"/>
    </source>
</evidence>
<dbReference type="AlphaFoldDB" id="A0A9D1KBN7"/>
<sequence length="231" mass="24973">MNRKLFSLVLPVIGGAVIVGSGFSAWYFNTTSISNSLGGNGTVEGLVTNAGTIEFTPTAFDFNLDQGGRGNINYNEGITLNESGEPVTSIEQLQFTFTGDAYYEESFFNQYGETKTLNYQFTIELSSTTNGLVGEDGYIGFDCNSTGESISTANEVVNAYTFTVPATDDDAATVVTRDIVALAYRKKPTDANAYRTMIDTFNGSAPSNYSQVFEGLELTIKVTVELVEKEV</sequence>
<reference evidence="1" key="2">
    <citation type="journal article" date="2021" name="PeerJ">
        <title>Extensive microbial diversity within the chicken gut microbiome revealed by metagenomics and culture.</title>
        <authorList>
            <person name="Gilroy R."/>
            <person name="Ravi A."/>
            <person name="Getino M."/>
            <person name="Pursley I."/>
            <person name="Horton D.L."/>
            <person name="Alikhan N.F."/>
            <person name="Baker D."/>
            <person name="Gharbi K."/>
            <person name="Hall N."/>
            <person name="Watson M."/>
            <person name="Adriaenssens E.M."/>
            <person name="Foster-Nyarko E."/>
            <person name="Jarju S."/>
            <person name="Secka A."/>
            <person name="Antonio M."/>
            <person name="Oren A."/>
            <person name="Chaudhuri R.R."/>
            <person name="La Ragione R."/>
            <person name="Hildebrand F."/>
            <person name="Pallen M.J."/>
        </authorList>
    </citation>
    <scope>NUCLEOTIDE SEQUENCE</scope>
    <source>
        <strain evidence="1">14508</strain>
    </source>
</reference>
<protein>
    <submittedName>
        <fullName evidence="1">Uncharacterized protein</fullName>
    </submittedName>
</protein>